<keyword evidence="2" id="KW-0238">DNA-binding</keyword>
<name>A0A090WYK1_9FLAO</name>
<dbReference type="PANTHER" id="PTHR43547:SF2">
    <property type="entry name" value="HYBRID SIGNAL TRANSDUCTION HISTIDINE KINASE C"/>
    <property type="match status" value="1"/>
</dbReference>
<keyword evidence="1" id="KW-0597">Phosphoprotein</keyword>
<dbReference type="InterPro" id="IPR011110">
    <property type="entry name" value="Reg_prop"/>
</dbReference>
<dbReference type="EMBL" id="BBNU01000021">
    <property type="protein sequence ID" value="GAL82031.1"/>
    <property type="molecule type" value="Genomic_DNA"/>
</dbReference>
<proteinExistence type="predicted"/>
<evidence type="ECO:0000313" key="2">
    <source>
        <dbReference type="EMBL" id="GAL82031.1"/>
    </source>
</evidence>
<sequence length="412" mass="47557">MKIICNILFIYLSFGSFKAQSVDNYINDLKFKHFTSKDGLSQRSITDILQDKKGYLWIGTRDGLNKFDGNNFIVYRYSSEDYKSLSNSWVTKIYEDELGNIWIGTKDGLNKFNESSNSFIRFEHPASEKNISSNEIFDLTQTKANFLWAIINGKIALINTKSNQLEKSVEHEKIASRLQNQRVRSFFVSDDDMLWINTVEGIEVYDPEKETFKHYNYPSSTPTVKNFSNLSTLFLDRDDNLWLGGYENGLAKYNKALDKFIDYKFKGSRYITSSVRSICQDHEGGNLWIGAYSGLYMLDLPNAISRHYINNENNPTGLSQNSIYKIVLDSRGDIWIGTWAGGLNYFNKNYDTFKHFLVGNNETMLNYKVVSSIVEDSQKNLWIAPKEEVLIITIRKQESLNISDTMLVNLTR</sequence>
<gene>
    <name evidence="2" type="ORF">JCM19274_2742</name>
</gene>
<evidence type="ECO:0000313" key="3">
    <source>
        <dbReference type="Proteomes" id="UP000029643"/>
    </source>
</evidence>
<dbReference type="Proteomes" id="UP000029643">
    <property type="component" value="Unassembled WGS sequence"/>
</dbReference>
<dbReference type="AlphaFoldDB" id="A0A090WYK1"/>
<dbReference type="Pfam" id="PF07494">
    <property type="entry name" value="Reg_prop"/>
    <property type="match status" value="4"/>
</dbReference>
<dbReference type="RefSeq" id="WP_152596410.1">
    <property type="nucleotide sequence ID" value="NZ_BBNU01000021.1"/>
</dbReference>
<comment type="caution">
    <text evidence="2">The sequence shown here is derived from an EMBL/GenBank/DDBJ whole genome shotgun (WGS) entry which is preliminary data.</text>
</comment>
<accession>A0A090WYK1</accession>
<dbReference type="SUPFAM" id="SSF101898">
    <property type="entry name" value="NHL repeat"/>
    <property type="match status" value="1"/>
</dbReference>
<dbReference type="GO" id="GO:0000155">
    <property type="term" value="F:phosphorelay sensor kinase activity"/>
    <property type="evidence" value="ECO:0007669"/>
    <property type="project" value="TreeGrafter"/>
</dbReference>
<dbReference type="GO" id="GO:0003677">
    <property type="term" value="F:DNA binding"/>
    <property type="evidence" value="ECO:0007669"/>
    <property type="project" value="UniProtKB-KW"/>
</dbReference>
<evidence type="ECO:0000256" key="1">
    <source>
        <dbReference type="ARBA" id="ARBA00022553"/>
    </source>
</evidence>
<dbReference type="PANTHER" id="PTHR43547">
    <property type="entry name" value="TWO-COMPONENT HISTIDINE KINASE"/>
    <property type="match status" value="1"/>
</dbReference>
<dbReference type="Gene3D" id="2.130.10.10">
    <property type="entry name" value="YVTN repeat-like/Quinoprotein amine dehydrogenase"/>
    <property type="match status" value="2"/>
</dbReference>
<reference evidence="2" key="1">
    <citation type="journal article" date="2014" name="Genome Announc.">
        <title>Draft Genome Sequences of Marine Flavobacterium Algibacter lectus Strains SS8 and NR4.</title>
        <authorList>
            <person name="Takatani N."/>
            <person name="Nakanishi M."/>
            <person name="Meirelles P."/>
            <person name="Mino S."/>
            <person name="Suda W."/>
            <person name="Oshima K."/>
            <person name="Hattori M."/>
            <person name="Ohkuma M."/>
            <person name="Hosokawa M."/>
            <person name="Miyashita K."/>
            <person name="Thompson F.L."/>
            <person name="Niwa A."/>
            <person name="Sawabe T."/>
            <person name="Sawabe T."/>
        </authorList>
    </citation>
    <scope>NUCLEOTIDE SEQUENCE [LARGE SCALE GENOMIC DNA]</scope>
    <source>
        <strain evidence="2">JCM 19274</strain>
    </source>
</reference>
<dbReference type="SUPFAM" id="SSF63829">
    <property type="entry name" value="Calcium-dependent phosphotriesterase"/>
    <property type="match status" value="1"/>
</dbReference>
<protein>
    <submittedName>
        <fullName evidence="2">DNA-binding response regulator</fullName>
    </submittedName>
</protein>
<organism evidence="2 3">
    <name type="scientific">Algibacter lectus</name>
    <dbReference type="NCBI Taxonomy" id="221126"/>
    <lineage>
        <taxon>Bacteria</taxon>
        <taxon>Pseudomonadati</taxon>
        <taxon>Bacteroidota</taxon>
        <taxon>Flavobacteriia</taxon>
        <taxon>Flavobacteriales</taxon>
        <taxon>Flavobacteriaceae</taxon>
        <taxon>Algibacter</taxon>
    </lineage>
</organism>
<dbReference type="InterPro" id="IPR015943">
    <property type="entry name" value="WD40/YVTN_repeat-like_dom_sf"/>
</dbReference>